<accession>A9NQV9</accession>
<feature type="transmembrane region" description="Helical" evidence="1">
    <location>
        <begin position="69"/>
        <end position="89"/>
    </location>
</feature>
<sequence>MEMGSRIRVVSAIGSHCFDFSCSLCCHGKNVMVALVTAGALAAGIVYLVEKAGNARASWVSVWSQFDSSSCFAVLALILHVLLSGVILYKQALNIKFKKLDSVD</sequence>
<evidence type="ECO:0000313" key="2">
    <source>
        <dbReference type="EMBL" id="ABK23020.1"/>
    </source>
</evidence>
<keyword evidence="1" id="KW-0472">Membrane</keyword>
<evidence type="ECO:0008006" key="3">
    <source>
        <dbReference type="Google" id="ProtNLM"/>
    </source>
</evidence>
<keyword evidence="1" id="KW-1133">Transmembrane helix</keyword>
<proteinExistence type="evidence at transcript level"/>
<dbReference type="AlphaFoldDB" id="A9NQV9"/>
<protein>
    <recommendedName>
        <fullName evidence="3">CASP-like protein</fullName>
    </recommendedName>
</protein>
<reference evidence="2" key="1">
    <citation type="journal article" date="2008" name="BMC Genomics">
        <title>A conifer genomics resource of 200,000 spruce (Picea spp.) ESTs and 6,464 high-quality, sequence-finished full-length cDNAs for Sitka spruce (Picea sitchensis).</title>
        <authorList>
            <person name="Ralph S.G."/>
            <person name="Chun H.J."/>
            <person name="Kolosova N."/>
            <person name="Cooper D."/>
            <person name="Oddy C."/>
            <person name="Ritland C.E."/>
            <person name="Kirkpatrick R."/>
            <person name="Moore R."/>
            <person name="Barber S."/>
            <person name="Holt R.A."/>
            <person name="Jones S.J."/>
            <person name="Marra M.A."/>
            <person name="Douglas C.J."/>
            <person name="Ritland K."/>
            <person name="Bohlmann J."/>
        </authorList>
    </citation>
    <scope>NUCLEOTIDE SEQUENCE</scope>
    <source>
        <tissue evidence="2">Bark</tissue>
    </source>
</reference>
<feature type="transmembrane region" description="Helical" evidence="1">
    <location>
        <begin position="31"/>
        <end position="49"/>
    </location>
</feature>
<keyword evidence="1" id="KW-0812">Transmembrane</keyword>
<dbReference type="EMBL" id="EF083684">
    <property type="protein sequence ID" value="ABK23020.1"/>
    <property type="molecule type" value="mRNA"/>
</dbReference>
<name>A9NQV9_PICSI</name>
<evidence type="ECO:0000256" key="1">
    <source>
        <dbReference type="SAM" id="Phobius"/>
    </source>
</evidence>
<organism evidence="2">
    <name type="scientific">Picea sitchensis</name>
    <name type="common">Sitka spruce</name>
    <name type="synonym">Pinus sitchensis</name>
    <dbReference type="NCBI Taxonomy" id="3332"/>
    <lineage>
        <taxon>Eukaryota</taxon>
        <taxon>Viridiplantae</taxon>
        <taxon>Streptophyta</taxon>
        <taxon>Embryophyta</taxon>
        <taxon>Tracheophyta</taxon>
        <taxon>Spermatophyta</taxon>
        <taxon>Pinopsida</taxon>
        <taxon>Pinidae</taxon>
        <taxon>Conifers I</taxon>
        <taxon>Pinales</taxon>
        <taxon>Pinaceae</taxon>
        <taxon>Picea</taxon>
    </lineage>
</organism>